<evidence type="ECO:0000313" key="3">
    <source>
        <dbReference type="Proteomes" id="UP000827092"/>
    </source>
</evidence>
<proteinExistence type="predicted"/>
<dbReference type="Pfam" id="PF00078">
    <property type="entry name" value="RVT_1"/>
    <property type="match status" value="1"/>
</dbReference>
<evidence type="ECO:0000259" key="1">
    <source>
        <dbReference type="Pfam" id="PF00078"/>
    </source>
</evidence>
<feature type="domain" description="Reverse transcriptase" evidence="1">
    <location>
        <begin position="85"/>
        <end position="263"/>
    </location>
</feature>
<dbReference type="SUPFAM" id="SSF56672">
    <property type="entry name" value="DNA/RNA polymerases"/>
    <property type="match status" value="1"/>
</dbReference>
<reference evidence="2 3" key="1">
    <citation type="journal article" date="2022" name="Nat. Ecol. Evol.">
        <title>A masculinizing supergene underlies an exaggerated male reproductive morph in a spider.</title>
        <authorList>
            <person name="Hendrickx F."/>
            <person name="De Corte Z."/>
            <person name="Sonet G."/>
            <person name="Van Belleghem S.M."/>
            <person name="Kostlbacher S."/>
            <person name="Vangestel C."/>
        </authorList>
    </citation>
    <scope>NUCLEOTIDE SEQUENCE [LARGE SCALE GENOMIC DNA]</scope>
    <source>
        <strain evidence="2">W744_W776</strain>
    </source>
</reference>
<comment type="caution">
    <text evidence="2">The sequence shown here is derived from an EMBL/GenBank/DDBJ whole genome shotgun (WGS) entry which is preliminary data.</text>
</comment>
<dbReference type="EMBL" id="JAFNEN010000916">
    <property type="protein sequence ID" value="KAG8176150.1"/>
    <property type="molecule type" value="Genomic_DNA"/>
</dbReference>
<keyword evidence="3" id="KW-1185">Reference proteome</keyword>
<dbReference type="PANTHER" id="PTHR19446">
    <property type="entry name" value="REVERSE TRANSCRIPTASES"/>
    <property type="match status" value="1"/>
</dbReference>
<dbReference type="AlphaFoldDB" id="A0AAV6TXZ0"/>
<organism evidence="2 3">
    <name type="scientific">Oedothorax gibbosus</name>
    <dbReference type="NCBI Taxonomy" id="931172"/>
    <lineage>
        <taxon>Eukaryota</taxon>
        <taxon>Metazoa</taxon>
        <taxon>Ecdysozoa</taxon>
        <taxon>Arthropoda</taxon>
        <taxon>Chelicerata</taxon>
        <taxon>Arachnida</taxon>
        <taxon>Araneae</taxon>
        <taxon>Araneomorphae</taxon>
        <taxon>Entelegynae</taxon>
        <taxon>Araneoidea</taxon>
        <taxon>Linyphiidae</taxon>
        <taxon>Erigoninae</taxon>
        <taxon>Oedothorax</taxon>
    </lineage>
</organism>
<dbReference type="GO" id="GO:0071897">
    <property type="term" value="P:DNA biosynthetic process"/>
    <property type="evidence" value="ECO:0007669"/>
    <property type="project" value="UniProtKB-ARBA"/>
</dbReference>
<evidence type="ECO:0000313" key="2">
    <source>
        <dbReference type="EMBL" id="KAG8176150.1"/>
    </source>
</evidence>
<name>A0AAV6TXZ0_9ARAC</name>
<protein>
    <recommendedName>
        <fullName evidence="1">Reverse transcriptase domain-containing protein</fullName>
    </recommendedName>
</protein>
<gene>
    <name evidence="2" type="ORF">JTE90_012403</name>
</gene>
<dbReference type="Proteomes" id="UP000827092">
    <property type="component" value="Unassembled WGS sequence"/>
</dbReference>
<dbReference type="InterPro" id="IPR000477">
    <property type="entry name" value="RT_dom"/>
</dbReference>
<sequence length="264" mass="29509">MANTIYAITDAIFPRDDPQFDSAVHCVHRRLANTFVNPSADRDFTASEISGVAKSLAHRKAPGLDGISIWKNAKLVLLLKNGKDRESAKAYRPICLLPALGKVLDKLLTQRVYFHLNSKGLLHPSQYGFRPGAFDTIWWPSVLSLLNKAECPKDLFLLFKDYLGDRKVTYLNGDEEISKVVERGCPQGSCSGPLLWNMIADEALKLSWPDGCYAKTYADDIVLVVSGDTKDILENISNIALTNLKEWADEFKLMFNPSKTMLMP</sequence>
<dbReference type="InterPro" id="IPR043502">
    <property type="entry name" value="DNA/RNA_pol_sf"/>
</dbReference>
<dbReference type="CDD" id="cd01650">
    <property type="entry name" value="RT_nLTR_like"/>
    <property type="match status" value="1"/>
</dbReference>
<accession>A0AAV6TXZ0</accession>